<name>A0A7V8FXX3_9BURK</name>
<dbReference type="InterPro" id="IPR036390">
    <property type="entry name" value="WH_DNA-bd_sf"/>
</dbReference>
<dbReference type="InterPro" id="IPR036388">
    <property type="entry name" value="WH-like_DNA-bd_sf"/>
</dbReference>
<keyword evidence="3" id="KW-0238">DNA-binding</keyword>
<dbReference type="InterPro" id="IPR050176">
    <property type="entry name" value="LTTR"/>
</dbReference>
<dbReference type="GO" id="GO:0003700">
    <property type="term" value="F:DNA-binding transcription factor activity"/>
    <property type="evidence" value="ECO:0007669"/>
    <property type="project" value="InterPro"/>
</dbReference>
<accession>A0A7V8FXX3</accession>
<reference evidence="7" key="1">
    <citation type="journal article" date="2020" name="MBio">
        <title>Horizontal gene transfer to a defensive symbiont with a reduced genome amongst a multipartite beetle microbiome.</title>
        <authorList>
            <person name="Waterworth S.C."/>
            <person name="Florez L.V."/>
            <person name="Rees E.R."/>
            <person name="Hertweck C."/>
            <person name="Kaltenpoth M."/>
            <person name="Kwan J.C."/>
        </authorList>
    </citation>
    <scope>NUCLEOTIDE SEQUENCE [LARGE SCALE GENOMIC DNA]</scope>
</reference>
<keyword evidence="2" id="KW-0805">Transcription regulation</keyword>
<evidence type="ECO:0000256" key="4">
    <source>
        <dbReference type="ARBA" id="ARBA00023163"/>
    </source>
</evidence>
<dbReference type="EMBL" id="WNDX01000039">
    <property type="protein sequence ID" value="KAF1044730.1"/>
    <property type="molecule type" value="Genomic_DNA"/>
</dbReference>
<evidence type="ECO:0000313" key="6">
    <source>
        <dbReference type="EMBL" id="KAF1044730.1"/>
    </source>
</evidence>
<evidence type="ECO:0000256" key="3">
    <source>
        <dbReference type="ARBA" id="ARBA00023125"/>
    </source>
</evidence>
<dbReference type="PANTHER" id="PTHR30579">
    <property type="entry name" value="TRANSCRIPTIONAL REGULATOR"/>
    <property type="match status" value="1"/>
</dbReference>
<comment type="caution">
    <text evidence="6">The sequence shown here is derived from an EMBL/GenBank/DDBJ whole genome shotgun (WGS) entry which is preliminary data.</text>
</comment>
<proteinExistence type="inferred from homology"/>
<dbReference type="PANTHER" id="PTHR30579:SF3">
    <property type="entry name" value="TRANSCRIPTIONAL REGULATORY PROTEIN"/>
    <property type="match status" value="1"/>
</dbReference>
<dbReference type="Pfam" id="PF00126">
    <property type="entry name" value="HTH_1"/>
    <property type="match status" value="1"/>
</dbReference>
<dbReference type="SUPFAM" id="SSF53850">
    <property type="entry name" value="Periplasmic binding protein-like II"/>
    <property type="match status" value="1"/>
</dbReference>
<evidence type="ECO:0000313" key="7">
    <source>
        <dbReference type="Proteomes" id="UP000462435"/>
    </source>
</evidence>
<feature type="domain" description="HTH lysR-type" evidence="5">
    <location>
        <begin position="32"/>
        <end position="79"/>
    </location>
</feature>
<dbReference type="GO" id="GO:0003677">
    <property type="term" value="F:DNA binding"/>
    <property type="evidence" value="ECO:0007669"/>
    <property type="project" value="UniProtKB-KW"/>
</dbReference>
<dbReference type="Proteomes" id="UP000462435">
    <property type="component" value="Unassembled WGS sequence"/>
</dbReference>
<keyword evidence="4" id="KW-0804">Transcription</keyword>
<organism evidence="6 7">
    <name type="scientific">Herbaspirillum frisingense</name>
    <dbReference type="NCBI Taxonomy" id="92645"/>
    <lineage>
        <taxon>Bacteria</taxon>
        <taxon>Pseudomonadati</taxon>
        <taxon>Pseudomonadota</taxon>
        <taxon>Betaproteobacteria</taxon>
        <taxon>Burkholderiales</taxon>
        <taxon>Oxalobacteraceae</taxon>
        <taxon>Herbaspirillum</taxon>
    </lineage>
</organism>
<dbReference type="AlphaFoldDB" id="A0A7V8FXX3"/>
<protein>
    <recommendedName>
        <fullName evidence="5">HTH lysR-type domain-containing protein</fullName>
    </recommendedName>
</protein>
<dbReference type="Gene3D" id="1.10.10.10">
    <property type="entry name" value="Winged helix-like DNA-binding domain superfamily/Winged helix DNA-binding domain"/>
    <property type="match status" value="1"/>
</dbReference>
<comment type="similarity">
    <text evidence="1">Belongs to the LysR transcriptional regulatory family.</text>
</comment>
<dbReference type="SUPFAM" id="SSF46785">
    <property type="entry name" value="Winged helix' DNA-binding domain"/>
    <property type="match status" value="1"/>
</dbReference>
<dbReference type="Gene3D" id="3.40.190.10">
    <property type="entry name" value="Periplasmic binding protein-like II"/>
    <property type="match status" value="2"/>
</dbReference>
<sequence>MNFGEGARFGATDDTVTGINRLSFWTVQCVREVLLRQSVKIAAERLGVTSSAVSQQISKFEKFSGVAVLSRTGNTISVRNDKITEAVFSVAAAQDELRRLTQGEKIDVLRVGICDHLGAFYCVHQEKYNALAAGRVLHVAKPTVLMELFSRGKLDLVIRPLYHNEQDADLMHEERIAWVTAADNERAEGAGPLDVVLESSLSAYSHYVDRQLAKMSVQHQVVARLDDHMTRLHFILALKCYAPVPAFLLRAVAGKVREVNYFGEVERLRFGVLYHSGRISFKAAGRLFDMVLKHIQC</sequence>
<evidence type="ECO:0000259" key="5">
    <source>
        <dbReference type="PROSITE" id="PS50931"/>
    </source>
</evidence>
<dbReference type="PROSITE" id="PS50931">
    <property type="entry name" value="HTH_LYSR"/>
    <property type="match status" value="1"/>
</dbReference>
<evidence type="ECO:0000256" key="1">
    <source>
        <dbReference type="ARBA" id="ARBA00009437"/>
    </source>
</evidence>
<dbReference type="InterPro" id="IPR000847">
    <property type="entry name" value="LysR_HTH_N"/>
</dbReference>
<gene>
    <name evidence="6" type="ORF">GAK35_01623</name>
</gene>
<evidence type="ECO:0000256" key="2">
    <source>
        <dbReference type="ARBA" id="ARBA00023015"/>
    </source>
</evidence>